<evidence type="ECO:0000313" key="2">
    <source>
        <dbReference type="EMBL" id="KAK7045289.1"/>
    </source>
</evidence>
<feature type="region of interest" description="Disordered" evidence="1">
    <location>
        <begin position="169"/>
        <end position="202"/>
    </location>
</feature>
<dbReference type="Proteomes" id="UP001362999">
    <property type="component" value="Unassembled WGS sequence"/>
</dbReference>
<feature type="compositionally biased region" description="Low complexity" evidence="1">
    <location>
        <begin position="397"/>
        <end position="406"/>
    </location>
</feature>
<evidence type="ECO:0000313" key="3">
    <source>
        <dbReference type="Proteomes" id="UP001362999"/>
    </source>
</evidence>
<feature type="compositionally biased region" description="Polar residues" evidence="1">
    <location>
        <begin position="597"/>
        <end position="607"/>
    </location>
</feature>
<dbReference type="AlphaFoldDB" id="A0AAW0D4D6"/>
<feature type="compositionally biased region" description="Basic and acidic residues" evidence="1">
    <location>
        <begin position="171"/>
        <end position="188"/>
    </location>
</feature>
<comment type="caution">
    <text evidence="2">The sequence shown here is derived from an EMBL/GenBank/DDBJ whole genome shotgun (WGS) entry which is preliminary data.</text>
</comment>
<organism evidence="2 3">
    <name type="scientific">Favolaschia claudopus</name>
    <dbReference type="NCBI Taxonomy" id="2862362"/>
    <lineage>
        <taxon>Eukaryota</taxon>
        <taxon>Fungi</taxon>
        <taxon>Dikarya</taxon>
        <taxon>Basidiomycota</taxon>
        <taxon>Agaricomycotina</taxon>
        <taxon>Agaricomycetes</taxon>
        <taxon>Agaricomycetidae</taxon>
        <taxon>Agaricales</taxon>
        <taxon>Marasmiineae</taxon>
        <taxon>Mycenaceae</taxon>
        <taxon>Favolaschia</taxon>
    </lineage>
</organism>
<gene>
    <name evidence="2" type="ORF">R3P38DRAFT_3259260</name>
</gene>
<accession>A0AAW0D4D6</accession>
<feature type="region of interest" description="Disordered" evidence="1">
    <location>
        <begin position="461"/>
        <end position="489"/>
    </location>
</feature>
<feature type="compositionally biased region" description="Low complexity" evidence="1">
    <location>
        <begin position="1"/>
        <end position="14"/>
    </location>
</feature>
<protein>
    <submittedName>
        <fullName evidence="2">Uncharacterized protein</fullName>
    </submittedName>
</protein>
<keyword evidence="3" id="KW-1185">Reference proteome</keyword>
<feature type="compositionally biased region" description="Basic residues" evidence="1">
    <location>
        <begin position="625"/>
        <end position="637"/>
    </location>
</feature>
<sequence length="661" mass="72311">MSTATKRAATAPRTPHTREFRFPPFPPVPKGVTLIPFNDFKGYGIQPFVGDDEIERDGLGIPTIALRVKHDVDESKTDLSNAPMGAGMKQTAPTNGFGRKEWWEDWEEGEDLRIHGPYDPNVSEVDRFHQAASDFKKYRKFPPASTNVQYLWDQFRIFAGLLGTTPVWQKASDKPASDDDEDRFDRASSVHNNNNNIDRPKRLRPRAPYDLYGKSPILVENNDEIQELLSQARAAKEDKVVKFLNDPAKGVRVFLSSYMIYQGLVYTDKNLTNAPHLLRFFLAYLLRARVFPDDKRMEWGLRAALTVVKKAGRQLVLARGLVDDFGRGCVGVWGARGGCGGEVDGDGDLIAEGGVIASDIDDAVVVDGDVNPSSLSSPTDASPLTIDGNDRQPFVVSPSDPSSNDPSPSPWGLETDDLAAAANDWTASTRPSLLAFFGGLPLTHTPGAVEWSVRRVKTVSMPTPPAKVNQNTPSTDTGSGDLEEGEVGAGPDAEAVEREMEERFARVVMEPWVGWDGGENETQAARILRNSVGEVVDLSSSATPPAGIGGLNPHNPLADDITVLLDPGVARDLCDGMGIGGTWVQIARLGDVEGRGASSSSPVQRNENMGPADGEKDGGEVSEKRSKKKKKVLRKARKERTGLRYWYLEDQMMVLPSYWLV</sequence>
<feature type="region of interest" description="Disordered" evidence="1">
    <location>
        <begin position="368"/>
        <end position="415"/>
    </location>
</feature>
<dbReference type="EMBL" id="JAWWNJ010000011">
    <property type="protein sequence ID" value="KAK7045289.1"/>
    <property type="molecule type" value="Genomic_DNA"/>
</dbReference>
<evidence type="ECO:0000256" key="1">
    <source>
        <dbReference type="SAM" id="MobiDB-lite"/>
    </source>
</evidence>
<name>A0AAW0D4D6_9AGAR</name>
<reference evidence="2 3" key="1">
    <citation type="journal article" date="2024" name="J Genomics">
        <title>Draft genome sequencing and assembly of Favolaschia claudopus CIRM-BRFM 2984 isolated from oak limbs.</title>
        <authorList>
            <person name="Navarro D."/>
            <person name="Drula E."/>
            <person name="Chaduli D."/>
            <person name="Cazenave R."/>
            <person name="Ahrendt S."/>
            <person name="Wang J."/>
            <person name="Lipzen A."/>
            <person name="Daum C."/>
            <person name="Barry K."/>
            <person name="Grigoriev I.V."/>
            <person name="Favel A."/>
            <person name="Rosso M.N."/>
            <person name="Martin F."/>
        </authorList>
    </citation>
    <scope>NUCLEOTIDE SEQUENCE [LARGE SCALE GENOMIC DNA]</scope>
    <source>
        <strain evidence="2 3">CIRM-BRFM 2984</strain>
    </source>
</reference>
<feature type="region of interest" description="Disordered" evidence="1">
    <location>
        <begin position="1"/>
        <end position="24"/>
    </location>
</feature>
<proteinExistence type="predicted"/>
<feature type="compositionally biased region" description="Polar residues" evidence="1">
    <location>
        <begin position="371"/>
        <end position="382"/>
    </location>
</feature>
<feature type="compositionally biased region" description="Basic and acidic residues" evidence="1">
    <location>
        <begin position="613"/>
        <end position="624"/>
    </location>
</feature>
<feature type="region of interest" description="Disordered" evidence="1">
    <location>
        <begin position="594"/>
        <end position="637"/>
    </location>
</feature>
<feature type="compositionally biased region" description="Polar residues" evidence="1">
    <location>
        <begin position="468"/>
        <end position="478"/>
    </location>
</feature>